<feature type="compositionally biased region" description="Basic and acidic residues" evidence="1">
    <location>
        <begin position="1"/>
        <end position="15"/>
    </location>
</feature>
<comment type="caution">
    <text evidence="2">The sequence shown here is derived from an EMBL/GenBank/DDBJ whole genome shotgun (WGS) entry which is preliminary data.</text>
</comment>
<feature type="compositionally biased region" description="Acidic residues" evidence="1">
    <location>
        <begin position="54"/>
        <end position="69"/>
    </location>
</feature>
<dbReference type="AlphaFoldDB" id="A0A841FMC4"/>
<dbReference type="Proteomes" id="UP000548476">
    <property type="component" value="Unassembled WGS sequence"/>
</dbReference>
<evidence type="ECO:0000256" key="1">
    <source>
        <dbReference type="SAM" id="MobiDB-lite"/>
    </source>
</evidence>
<evidence type="ECO:0000313" key="3">
    <source>
        <dbReference type="Proteomes" id="UP000548476"/>
    </source>
</evidence>
<dbReference type="RefSeq" id="WP_184790120.1">
    <property type="nucleotide sequence ID" value="NZ_BONT01000081.1"/>
</dbReference>
<reference evidence="2 3" key="1">
    <citation type="submission" date="2020-08" db="EMBL/GenBank/DDBJ databases">
        <title>Genomic Encyclopedia of Type Strains, Phase IV (KMG-IV): sequencing the most valuable type-strain genomes for metagenomic binning, comparative biology and taxonomic classification.</title>
        <authorList>
            <person name="Goeker M."/>
        </authorList>
    </citation>
    <scope>NUCLEOTIDE SEQUENCE [LARGE SCALE GENOMIC DNA]</scope>
    <source>
        <strain evidence="2 3">YIM 65646</strain>
    </source>
</reference>
<proteinExistence type="predicted"/>
<evidence type="ECO:0000313" key="2">
    <source>
        <dbReference type="EMBL" id="MBB6037286.1"/>
    </source>
</evidence>
<accession>A0A841FMC4</accession>
<feature type="region of interest" description="Disordered" evidence="1">
    <location>
        <begin position="1"/>
        <end position="86"/>
    </location>
</feature>
<keyword evidence="3" id="KW-1185">Reference proteome</keyword>
<name>A0A841FMC4_9ACTN</name>
<sequence>MARPAEQRDGDRERAAPAAVQADDDEPAAEEHGAGGPDHERGREEFGDDRFDVTDVEDEDAGDDGDEGAEDARVRSRAGVVMAVSP</sequence>
<gene>
    <name evidence="2" type="ORF">HNR73_005162</name>
</gene>
<dbReference type="EMBL" id="JACHGT010000012">
    <property type="protein sequence ID" value="MBB6037286.1"/>
    <property type="molecule type" value="Genomic_DNA"/>
</dbReference>
<feature type="compositionally biased region" description="Basic and acidic residues" evidence="1">
    <location>
        <begin position="29"/>
        <end position="53"/>
    </location>
</feature>
<organism evidence="2 3">
    <name type="scientific">Phytomonospora endophytica</name>
    <dbReference type="NCBI Taxonomy" id="714109"/>
    <lineage>
        <taxon>Bacteria</taxon>
        <taxon>Bacillati</taxon>
        <taxon>Actinomycetota</taxon>
        <taxon>Actinomycetes</taxon>
        <taxon>Micromonosporales</taxon>
        <taxon>Micromonosporaceae</taxon>
        <taxon>Phytomonospora</taxon>
    </lineage>
</organism>
<protein>
    <submittedName>
        <fullName evidence="2">Uncharacterized protein</fullName>
    </submittedName>
</protein>